<dbReference type="InterPro" id="IPR014001">
    <property type="entry name" value="Helicase_ATP-bd"/>
</dbReference>
<dbReference type="SMART" id="SM00490">
    <property type="entry name" value="HELICc"/>
    <property type="match status" value="1"/>
</dbReference>
<dbReference type="eggNOG" id="COG0553">
    <property type="taxonomic scope" value="Bacteria"/>
</dbReference>
<keyword evidence="4" id="KW-0067">ATP-binding</keyword>
<proteinExistence type="predicted"/>
<evidence type="ECO:0000259" key="3">
    <source>
        <dbReference type="PROSITE" id="PS51194"/>
    </source>
</evidence>
<dbReference type="HOGENOM" id="CLU_008466_1_0_0"/>
<gene>
    <name evidence="4" type="ORF">U27_01387</name>
</gene>
<dbReference type="Gene3D" id="3.30.870.10">
    <property type="entry name" value="Endonuclease Chain A"/>
    <property type="match status" value="1"/>
</dbReference>
<keyword evidence="5" id="KW-1185">Reference proteome</keyword>
<dbReference type="Proteomes" id="UP000030661">
    <property type="component" value="Unassembled WGS sequence"/>
</dbReference>
<feature type="domain" description="Helicase ATP-binding" evidence="2">
    <location>
        <begin position="247"/>
        <end position="396"/>
    </location>
</feature>
<dbReference type="SUPFAM" id="SSF52540">
    <property type="entry name" value="P-loop containing nucleoside triphosphate hydrolases"/>
    <property type="match status" value="2"/>
</dbReference>
<dbReference type="Gene3D" id="3.40.50.300">
    <property type="entry name" value="P-loop containing nucleotide triphosphate hydrolases"/>
    <property type="match status" value="2"/>
</dbReference>
<dbReference type="EMBL" id="DF820479">
    <property type="protein sequence ID" value="GAK61486.1"/>
    <property type="molecule type" value="Genomic_DNA"/>
</dbReference>
<dbReference type="Pfam" id="PF13091">
    <property type="entry name" value="PLDc_2"/>
    <property type="match status" value="1"/>
</dbReference>
<dbReference type="InterPro" id="IPR006935">
    <property type="entry name" value="Helicase/UvrB_N"/>
</dbReference>
<protein>
    <submittedName>
        <fullName evidence="4">Helicase domain protein</fullName>
    </submittedName>
</protein>
<dbReference type="GO" id="GO:0006281">
    <property type="term" value="P:DNA repair"/>
    <property type="evidence" value="ECO:0007669"/>
    <property type="project" value="TreeGrafter"/>
</dbReference>
<dbReference type="InterPro" id="IPR027417">
    <property type="entry name" value="P-loop_NTPase"/>
</dbReference>
<dbReference type="SMART" id="SM00487">
    <property type="entry name" value="DEXDc"/>
    <property type="match status" value="1"/>
</dbReference>
<dbReference type="SUPFAM" id="SSF56024">
    <property type="entry name" value="Phospholipase D/nuclease"/>
    <property type="match status" value="1"/>
</dbReference>
<dbReference type="GO" id="GO:0031297">
    <property type="term" value="P:replication fork processing"/>
    <property type="evidence" value="ECO:0007669"/>
    <property type="project" value="TreeGrafter"/>
</dbReference>
<feature type="domain" description="Helicase C-terminal" evidence="3">
    <location>
        <begin position="665"/>
        <end position="828"/>
    </location>
</feature>
<dbReference type="CDD" id="cd18793">
    <property type="entry name" value="SF2_C_SNF"/>
    <property type="match status" value="1"/>
</dbReference>
<dbReference type="AlphaFoldDB" id="A0A081CA81"/>
<dbReference type="GO" id="GO:0016787">
    <property type="term" value="F:hydrolase activity"/>
    <property type="evidence" value="ECO:0007669"/>
    <property type="project" value="UniProtKB-KW"/>
</dbReference>
<dbReference type="InterPro" id="IPR025202">
    <property type="entry name" value="PLD-like_dom"/>
</dbReference>
<sequence length="1018" mass="118287">MPGNIFIVDNADTEWKVQRYLHDWCDLARAFDIATAYFEIGAILLLDDKWQGLERIRILMGDEVSKRTKQAFEQGLREIVRKLDDSLEAEKEENDFLRGVPAIVEALRSSVIQARVYRRKKFHAKTYITHGKMEVIGSAALVGSSNFTCPGLTENIELNIRLKSDSEVAILQEWFETYWNEAEDVTPDLLKTIERHTREYSPFEVYARALSAYFEAHEPSVSEWEKQHSQIYPILDYYQQEGYHRVIEIGRRYNGALLCDGVGLGKTFIGLMLIERFLFERKRVALFVPKAARKDVWENNLKKYLPEVRGKFSNLAIYNHTDLLRGGDFPEWMQEIAEKVDVILIDEAHHFRNASSDRTRKMFEIIDKKQVFLLTATPINNSLYDLMHLIELFSRRQPDYFRAAPLGIHSLRGHFRALETALRTLVGEEQVEMDAISAEEMLSKDDLFRELVVQRSRAYVKRSIQQHGGQRVAFPIRRDPVVANYSLQKTYGKLLDMIEVSFNKEIPLLSLPMYYPLAYYRGQNAEIDPMLENRQRQVVGLIRTLLLKRFESSAKAFEASCEDLLLKLLQFVRLNQERLALRWEKQHAALLEKIQQHLHERGLAYQNEEERDEDIIPEDFKKRIEHLDEQEYDVHAILNETLLDMEELVRFLQELQDFDPSRDDKLQTLIALFRQDENLQGQKVLVFTEYVDTARYLRQQLQAAGIGPLAEVDSLTSSNTRSAIIRNFSPYYNDSSSPELQAQGIEEIRVLISTDVLSEGLNLQDAACLMNYDVHWNPVRLMQRIGRVDRRLNPDLEARILRDHPEQEGVRGTVCLWNFLPPAELDRILGLYERVAHKTLRISKIFGIEGRKLLTPEDEYDALKEFNKAYEGQTTSLEEMQLAYQQLLRDHPDLENQIRRMPLRVFSGKAHVAPDVQAVFFCYSLPAKDAATGEWDDNASFTRWYLYDLATETISDDASAIFPIIRSKPETPRLNAIAQTTLREIRKQIEKKINKDYLRKVQAPVGIKATLLAWMELV</sequence>
<dbReference type="PANTHER" id="PTHR45766">
    <property type="entry name" value="DNA ANNEALING HELICASE AND ENDONUCLEASE ZRANB3 FAMILY MEMBER"/>
    <property type="match status" value="1"/>
</dbReference>
<dbReference type="Pfam" id="PF00271">
    <property type="entry name" value="Helicase_C"/>
    <property type="match status" value="1"/>
</dbReference>
<dbReference type="GO" id="GO:0005524">
    <property type="term" value="F:ATP binding"/>
    <property type="evidence" value="ECO:0007669"/>
    <property type="project" value="InterPro"/>
</dbReference>
<dbReference type="GO" id="GO:0004386">
    <property type="term" value="F:helicase activity"/>
    <property type="evidence" value="ECO:0007669"/>
    <property type="project" value="UniProtKB-KW"/>
</dbReference>
<evidence type="ECO:0000313" key="4">
    <source>
        <dbReference type="EMBL" id="GAK61486.1"/>
    </source>
</evidence>
<accession>A0A081CA81</accession>
<dbReference type="PROSITE" id="PS51194">
    <property type="entry name" value="HELICASE_CTER"/>
    <property type="match status" value="1"/>
</dbReference>
<keyword evidence="4" id="KW-0347">Helicase</keyword>
<evidence type="ECO:0000256" key="1">
    <source>
        <dbReference type="ARBA" id="ARBA00022801"/>
    </source>
</evidence>
<dbReference type="eggNOG" id="COG3886">
    <property type="taxonomic scope" value="Bacteria"/>
</dbReference>
<organism evidence="4">
    <name type="scientific">Vecturithrix granuli</name>
    <dbReference type="NCBI Taxonomy" id="1499967"/>
    <lineage>
        <taxon>Bacteria</taxon>
        <taxon>Candidatus Moduliflexota</taxon>
        <taxon>Candidatus Vecturitrichia</taxon>
        <taxon>Candidatus Vecturitrichales</taxon>
        <taxon>Candidatus Vecturitrichaceae</taxon>
        <taxon>Candidatus Vecturithrix</taxon>
    </lineage>
</organism>
<dbReference type="STRING" id="1499967.U27_01387"/>
<keyword evidence="1" id="KW-0378">Hydrolase</keyword>
<reference evidence="4" key="1">
    <citation type="journal article" date="2015" name="PeerJ">
        <title>First genomic representation of candidate bacterial phylum KSB3 points to enhanced environmental sensing as a trigger of wastewater bulking.</title>
        <authorList>
            <person name="Sekiguchi Y."/>
            <person name="Ohashi A."/>
            <person name="Parks D.H."/>
            <person name="Yamauchi T."/>
            <person name="Tyson G.W."/>
            <person name="Hugenholtz P."/>
        </authorList>
    </citation>
    <scope>NUCLEOTIDE SEQUENCE [LARGE SCALE GENOMIC DNA]</scope>
</reference>
<dbReference type="GO" id="GO:0003677">
    <property type="term" value="F:DNA binding"/>
    <property type="evidence" value="ECO:0007669"/>
    <property type="project" value="InterPro"/>
</dbReference>
<evidence type="ECO:0000313" key="5">
    <source>
        <dbReference type="Proteomes" id="UP000030661"/>
    </source>
</evidence>
<keyword evidence="4" id="KW-0547">Nucleotide-binding</keyword>
<evidence type="ECO:0000259" key="2">
    <source>
        <dbReference type="PROSITE" id="PS51192"/>
    </source>
</evidence>
<dbReference type="Pfam" id="PF04851">
    <property type="entry name" value="ResIII"/>
    <property type="match status" value="1"/>
</dbReference>
<dbReference type="PANTHER" id="PTHR45766:SF6">
    <property type="entry name" value="SWI_SNF-RELATED MATRIX-ASSOCIATED ACTIN-DEPENDENT REGULATOR OF CHROMATIN SUBFAMILY A-LIKE PROTEIN 1"/>
    <property type="match status" value="1"/>
</dbReference>
<dbReference type="PROSITE" id="PS51192">
    <property type="entry name" value="HELICASE_ATP_BIND_1"/>
    <property type="match status" value="1"/>
</dbReference>
<dbReference type="InterPro" id="IPR049730">
    <property type="entry name" value="SNF2/RAD54-like_C"/>
</dbReference>
<name>A0A081CA81_VECG1</name>
<dbReference type="InterPro" id="IPR001650">
    <property type="entry name" value="Helicase_C-like"/>
</dbReference>